<dbReference type="EMBL" id="PYAW01000002">
    <property type="protein sequence ID" value="PSL47233.1"/>
    <property type="molecule type" value="Genomic_DNA"/>
</dbReference>
<evidence type="ECO:0000313" key="1">
    <source>
        <dbReference type="EMBL" id="PSL47233.1"/>
    </source>
</evidence>
<keyword evidence="2" id="KW-1185">Reference proteome</keyword>
<gene>
    <name evidence="1" type="ORF">CLV51_10278</name>
</gene>
<reference evidence="1 2" key="1">
    <citation type="submission" date="2018-03" db="EMBL/GenBank/DDBJ databases">
        <title>Genomic Encyclopedia of Archaeal and Bacterial Type Strains, Phase II (KMG-II): from individual species to whole genera.</title>
        <authorList>
            <person name="Goeker M."/>
        </authorList>
    </citation>
    <scope>NUCLEOTIDE SEQUENCE [LARGE SCALE GENOMIC DNA]</scope>
    <source>
        <strain evidence="1 2">DSM 24859</strain>
    </source>
</reference>
<dbReference type="Proteomes" id="UP000240971">
    <property type="component" value="Unassembled WGS sequence"/>
</dbReference>
<accession>A0A2P8HLZ4</accession>
<protein>
    <submittedName>
        <fullName evidence="1">Uncharacterized protein</fullName>
    </submittedName>
</protein>
<organism evidence="1 2">
    <name type="scientific">Chitinophaga niastensis</name>
    <dbReference type="NCBI Taxonomy" id="536980"/>
    <lineage>
        <taxon>Bacteria</taxon>
        <taxon>Pseudomonadati</taxon>
        <taxon>Bacteroidota</taxon>
        <taxon>Chitinophagia</taxon>
        <taxon>Chitinophagales</taxon>
        <taxon>Chitinophagaceae</taxon>
        <taxon>Chitinophaga</taxon>
    </lineage>
</organism>
<sequence length="306" mass="31872">MLKTMIRSSVLLCPLLLLFAFMYAQQLKLGDPTTSTIKAALLELNTTNQGLLLPRITDTTLAPLTASPDGMVIYYTPASSLLVRRNGSWSKLADSSAVTGNQWLLSGNPTVDSATKFLGTTTAIPINIRTNSINRVIVSSTGNVGIGTTTPSTLLHVKTGRANQSGVRLENLTSASTLTTGAGALGVDASGNVVRTSVPVFYNAGGVVSQNIRIWADSISNIASGLPQVDVSSAGFTKILSITATAKGGTDVTNAPLVAVLSYGLTKINLILVESKTTNVLIGGTVEGMEIHTSTATRIFVTVVGY</sequence>
<evidence type="ECO:0000313" key="2">
    <source>
        <dbReference type="Proteomes" id="UP000240971"/>
    </source>
</evidence>
<comment type="caution">
    <text evidence="1">The sequence shown here is derived from an EMBL/GenBank/DDBJ whole genome shotgun (WGS) entry which is preliminary data.</text>
</comment>
<name>A0A2P8HLZ4_CHINA</name>
<proteinExistence type="predicted"/>
<dbReference type="AlphaFoldDB" id="A0A2P8HLZ4"/>